<dbReference type="Proteomes" id="UP000239549">
    <property type="component" value="Unassembled WGS sequence"/>
</dbReference>
<evidence type="ECO:0000313" key="2">
    <source>
        <dbReference type="Proteomes" id="UP000239549"/>
    </source>
</evidence>
<proteinExistence type="predicted"/>
<evidence type="ECO:0000313" key="1">
    <source>
        <dbReference type="EMBL" id="GBF33746.1"/>
    </source>
</evidence>
<organism evidence="1 2">
    <name type="scientific">Desulfocucumis palustris</name>
    <dbReference type="NCBI Taxonomy" id="1898651"/>
    <lineage>
        <taxon>Bacteria</taxon>
        <taxon>Bacillati</taxon>
        <taxon>Bacillota</taxon>
        <taxon>Clostridia</taxon>
        <taxon>Eubacteriales</taxon>
        <taxon>Desulfocucumaceae</taxon>
        <taxon>Desulfocucumis</taxon>
    </lineage>
</organism>
<sequence>MLNLKDGDKVVFMTDGGKVIMENPTKLAIKEAQEAFEGLAEELGLKSEDDVVNLVKEVRKELWEKKHADND</sequence>
<gene>
    <name evidence="1" type="ORF">DCCM_2856</name>
</gene>
<name>A0A2L2XHM9_9FIRM</name>
<protein>
    <submittedName>
        <fullName evidence="1">Transcriptional regulator</fullName>
    </submittedName>
</protein>
<comment type="caution">
    <text evidence="1">The sequence shown here is derived from an EMBL/GenBank/DDBJ whole genome shotgun (WGS) entry which is preliminary data.</text>
</comment>
<dbReference type="AlphaFoldDB" id="A0A2L2XHM9"/>
<dbReference type="EMBL" id="BFAV01000119">
    <property type="protein sequence ID" value="GBF33746.1"/>
    <property type="molecule type" value="Genomic_DNA"/>
</dbReference>
<keyword evidence="2" id="KW-1185">Reference proteome</keyword>
<reference evidence="2" key="1">
    <citation type="submission" date="2018-02" db="EMBL/GenBank/DDBJ databases">
        <title>Genome sequence of Desulfocucumis palustris strain NAW-5.</title>
        <authorList>
            <person name="Watanabe M."/>
            <person name="Kojima H."/>
            <person name="Fukui M."/>
        </authorList>
    </citation>
    <scope>NUCLEOTIDE SEQUENCE [LARGE SCALE GENOMIC DNA]</scope>
    <source>
        <strain evidence="2">NAW-5</strain>
    </source>
</reference>
<accession>A0A2L2XHM9</accession>